<organism evidence="6 7">
    <name type="scientific">Oopsacas minuta</name>
    <dbReference type="NCBI Taxonomy" id="111878"/>
    <lineage>
        <taxon>Eukaryota</taxon>
        <taxon>Metazoa</taxon>
        <taxon>Porifera</taxon>
        <taxon>Hexactinellida</taxon>
        <taxon>Hexasterophora</taxon>
        <taxon>Lyssacinosida</taxon>
        <taxon>Leucopsacidae</taxon>
        <taxon>Oopsacas</taxon>
    </lineage>
</organism>
<keyword evidence="4" id="KW-0963">Cytoplasm</keyword>
<evidence type="ECO:0000256" key="1">
    <source>
        <dbReference type="ARBA" id="ARBA00004245"/>
    </source>
</evidence>
<gene>
    <name evidence="6" type="ORF">LOD99_3491</name>
</gene>
<comment type="subcellular location">
    <subcellularLocation>
        <location evidence="1">Cytoplasm</location>
        <location evidence="1">Cytoskeleton</location>
    </subcellularLocation>
</comment>
<keyword evidence="5" id="KW-0206">Cytoskeleton</keyword>
<comment type="similarity">
    <text evidence="2">Belongs to the KIF-binding protein family.</text>
</comment>
<sequence>MCEDITTVESELLDNLVPPNTEEVAMTPHPYYNHCSGSVKRFIVTDILPIARQYAVVYHSHETAEESNEPYKHAYEAREHLNTCLSLTNSILLKTDESEWEQEFVEKDKLCLQMLRNFLRYQIGKINNEVEEPHEAEPMLLQCFESMKHLSTGDNLLTLYCCVCNELGVIWCQRGEQERSHEYLTCGKNAYEDYNRENAPIHINELFCPGAAEQGEEARRSAWERTYTHTLYYLAQVYGHLKQFDKAALYCRRTLVRQLPNILTINDAIEWSFNAATLSNYYSRHQRLAVARHCIACAQVVFHSFLTKINLQEMRENIREKIERTKADIARFWISLARTILLESSRVFQSKVASKTEPSEDIDHIQKMIAASEKMFEVAERVDSEDKFEGIDVSQLESRFIVVTSCYAQASEVFKFAQEQVTIAHGFFKMDGYVTDHIEVLQDSSTLYKLLSMFEPNFDMKCRMHKRRIDMLEGPSNSLNTQYYLMVCRQMWYEIADTYMEMAGLKSDNSKFHISQAHPKVKQKYNKLTLQSYKYYQIFHDSIKPEKNGVYDIELIRPLVLSKMGMSKAKSNLLVDERELYRYMNEALGEYKWIVKYLDQHPDAKKKCESQYDLVKELSALLPSQIDKFQKKLI</sequence>
<dbReference type="GO" id="GO:0005856">
    <property type="term" value="C:cytoskeleton"/>
    <property type="evidence" value="ECO:0007669"/>
    <property type="project" value="UniProtKB-SubCell"/>
</dbReference>
<dbReference type="PANTHER" id="PTHR46321:SF1">
    <property type="entry name" value="KIF-BINDING PROTEIN"/>
    <property type="match status" value="1"/>
</dbReference>
<reference evidence="6 7" key="1">
    <citation type="journal article" date="2023" name="BMC Biol.">
        <title>The compact genome of the sponge Oopsacas minuta (Hexactinellida) is lacking key metazoan core genes.</title>
        <authorList>
            <person name="Santini S."/>
            <person name="Schenkelaars Q."/>
            <person name="Jourda C."/>
            <person name="Duchesne M."/>
            <person name="Belahbib H."/>
            <person name="Rocher C."/>
            <person name="Selva M."/>
            <person name="Riesgo A."/>
            <person name="Vervoort M."/>
            <person name="Leys S.P."/>
            <person name="Kodjabachian L."/>
            <person name="Le Bivic A."/>
            <person name="Borchiellini C."/>
            <person name="Claverie J.M."/>
            <person name="Renard E."/>
        </authorList>
    </citation>
    <scope>NUCLEOTIDE SEQUENCE [LARGE SCALE GENOMIC DNA]</scope>
    <source>
        <strain evidence="6">SPO-2</strain>
    </source>
</reference>
<keyword evidence="7" id="KW-1185">Reference proteome</keyword>
<dbReference type="Pfam" id="PF12309">
    <property type="entry name" value="KBP_C"/>
    <property type="match status" value="1"/>
</dbReference>
<dbReference type="PANTHER" id="PTHR46321">
    <property type="entry name" value="KIF1-BINDING PROTEIN"/>
    <property type="match status" value="1"/>
</dbReference>
<proteinExistence type="inferred from homology"/>
<evidence type="ECO:0000256" key="2">
    <source>
        <dbReference type="ARBA" id="ARBA00010305"/>
    </source>
</evidence>
<evidence type="ECO:0000256" key="4">
    <source>
        <dbReference type="ARBA" id="ARBA00022490"/>
    </source>
</evidence>
<comment type="caution">
    <text evidence="6">The sequence shown here is derived from an EMBL/GenBank/DDBJ whole genome shotgun (WGS) entry which is preliminary data.</text>
</comment>
<dbReference type="InterPro" id="IPR022083">
    <property type="entry name" value="KBP"/>
</dbReference>
<name>A0AAV7JY01_9METZ</name>
<protein>
    <recommendedName>
        <fullName evidence="3">KIF-binding protein</fullName>
    </recommendedName>
</protein>
<evidence type="ECO:0000313" key="6">
    <source>
        <dbReference type="EMBL" id="KAI6653596.1"/>
    </source>
</evidence>
<evidence type="ECO:0000256" key="5">
    <source>
        <dbReference type="ARBA" id="ARBA00023212"/>
    </source>
</evidence>
<evidence type="ECO:0000313" key="7">
    <source>
        <dbReference type="Proteomes" id="UP001165289"/>
    </source>
</evidence>
<accession>A0AAV7JY01</accession>
<dbReference type="AlphaFoldDB" id="A0AAV7JY01"/>
<evidence type="ECO:0000256" key="3">
    <source>
        <dbReference type="ARBA" id="ARBA00016840"/>
    </source>
</evidence>
<dbReference type="Proteomes" id="UP001165289">
    <property type="component" value="Unassembled WGS sequence"/>
</dbReference>
<dbReference type="EMBL" id="JAKMXF010000266">
    <property type="protein sequence ID" value="KAI6653596.1"/>
    <property type="molecule type" value="Genomic_DNA"/>
</dbReference>